<feature type="non-terminal residue" evidence="1">
    <location>
        <position position="1"/>
    </location>
</feature>
<protein>
    <submittedName>
        <fullName evidence="1">Uncharacterized protein</fullName>
    </submittedName>
</protein>
<name>A0A061RB95_9CHLO</name>
<proteinExistence type="predicted"/>
<dbReference type="EMBL" id="GBEZ01018386">
    <property type="protein sequence ID" value="JAC68044.1"/>
    <property type="molecule type" value="Transcribed_RNA"/>
</dbReference>
<organism evidence="1">
    <name type="scientific">Tetraselmis sp. GSL018</name>
    <dbReference type="NCBI Taxonomy" id="582737"/>
    <lineage>
        <taxon>Eukaryota</taxon>
        <taxon>Viridiplantae</taxon>
        <taxon>Chlorophyta</taxon>
        <taxon>core chlorophytes</taxon>
        <taxon>Chlorodendrophyceae</taxon>
        <taxon>Chlorodendrales</taxon>
        <taxon>Chlorodendraceae</taxon>
        <taxon>Tetraselmis</taxon>
    </lineage>
</organism>
<sequence>APLEHDLAPSKIFEQQTLFFAMHPYFPTRKPIQTRMSCMKVPSTRIMLVGNRNRNADIGCFNHAPRYEQETYD</sequence>
<reference evidence="1" key="1">
    <citation type="submission" date="2014-05" db="EMBL/GenBank/DDBJ databases">
        <title>The transcriptome of the halophilic microalga Tetraselmis sp. GSL018 isolated from the Great Salt Lake, Utah.</title>
        <authorList>
            <person name="Jinkerson R.E."/>
            <person name="D'Adamo S."/>
            <person name="Posewitz M.C."/>
        </authorList>
    </citation>
    <scope>NUCLEOTIDE SEQUENCE</scope>
    <source>
        <strain evidence="1">GSL018</strain>
    </source>
</reference>
<evidence type="ECO:0000313" key="1">
    <source>
        <dbReference type="EMBL" id="JAC68044.1"/>
    </source>
</evidence>
<gene>
    <name evidence="1" type="ORF">TSPGSL018_9654</name>
</gene>
<dbReference type="AlphaFoldDB" id="A0A061RB95"/>
<accession>A0A061RB95</accession>